<keyword evidence="10 12" id="KW-0472">Membrane</keyword>
<dbReference type="GO" id="GO:0046872">
    <property type="term" value="F:metal ion binding"/>
    <property type="evidence" value="ECO:0007669"/>
    <property type="project" value="UniProtKB-KW"/>
</dbReference>
<organism evidence="16 17">
    <name type="scientific">Potamilus streckersoni</name>
    <dbReference type="NCBI Taxonomy" id="2493646"/>
    <lineage>
        <taxon>Eukaryota</taxon>
        <taxon>Metazoa</taxon>
        <taxon>Spiralia</taxon>
        <taxon>Lophotrochozoa</taxon>
        <taxon>Mollusca</taxon>
        <taxon>Bivalvia</taxon>
        <taxon>Autobranchia</taxon>
        <taxon>Heteroconchia</taxon>
        <taxon>Palaeoheterodonta</taxon>
        <taxon>Unionida</taxon>
        <taxon>Unionoidea</taxon>
        <taxon>Unionidae</taxon>
        <taxon>Ambleminae</taxon>
        <taxon>Lampsilini</taxon>
        <taxon>Potamilus</taxon>
    </lineage>
</organism>
<evidence type="ECO:0000256" key="2">
    <source>
        <dbReference type="ARBA" id="ARBA00004141"/>
    </source>
</evidence>
<reference evidence="16" key="2">
    <citation type="journal article" date="2021" name="Genome Biol. Evol.">
        <title>Developing a high-quality reference genome for a parasitic bivalve with doubly uniparental inheritance (Bivalvia: Unionida).</title>
        <authorList>
            <person name="Smith C.H."/>
        </authorList>
    </citation>
    <scope>NUCLEOTIDE SEQUENCE</scope>
    <source>
        <strain evidence="16">CHS0354</strain>
        <tissue evidence="16">Mantle</tissue>
    </source>
</reference>
<feature type="transmembrane region" description="Helical" evidence="12">
    <location>
        <begin position="255"/>
        <end position="281"/>
    </location>
</feature>
<evidence type="ECO:0000256" key="4">
    <source>
        <dbReference type="ARBA" id="ARBA00022617"/>
    </source>
</evidence>
<protein>
    <recommendedName>
        <fullName evidence="11">ascorbate ferrireductase (transmembrane)</fullName>
        <ecNumber evidence="11">7.2.1.3</ecNumber>
    </recommendedName>
</protein>
<keyword evidence="6" id="KW-0479">Metal-binding</keyword>
<evidence type="ECO:0000256" key="3">
    <source>
        <dbReference type="ARBA" id="ARBA00022448"/>
    </source>
</evidence>
<dbReference type="InterPro" id="IPR005018">
    <property type="entry name" value="DOMON_domain"/>
</dbReference>
<dbReference type="EC" id="7.2.1.3" evidence="11"/>
<dbReference type="PROSITE" id="PS50939">
    <property type="entry name" value="CYTOCHROME_B561"/>
    <property type="match status" value="1"/>
</dbReference>
<evidence type="ECO:0000256" key="13">
    <source>
        <dbReference type="SAM" id="SignalP"/>
    </source>
</evidence>
<feature type="domain" description="Cytochrome b561" evidence="15">
    <location>
        <begin position="175"/>
        <end position="384"/>
    </location>
</feature>
<comment type="subcellular location">
    <subcellularLocation>
        <location evidence="2">Membrane</location>
        <topology evidence="2">Multi-pass membrane protein</topology>
    </subcellularLocation>
</comment>
<feature type="transmembrane region" description="Helical" evidence="12">
    <location>
        <begin position="356"/>
        <end position="375"/>
    </location>
</feature>
<keyword evidence="9" id="KW-0408">Iron</keyword>
<dbReference type="InterPro" id="IPR045150">
    <property type="entry name" value="CYB561D1/2"/>
</dbReference>
<dbReference type="CDD" id="cd09628">
    <property type="entry name" value="DOMON_SDR_2_like"/>
    <property type="match status" value="1"/>
</dbReference>
<keyword evidence="4" id="KW-0349">Heme</keyword>
<evidence type="ECO:0000256" key="7">
    <source>
        <dbReference type="ARBA" id="ARBA00022982"/>
    </source>
</evidence>
<dbReference type="GO" id="GO:0140571">
    <property type="term" value="F:transmembrane ascorbate ferrireductase activity"/>
    <property type="evidence" value="ECO:0007669"/>
    <property type="project" value="UniProtKB-EC"/>
</dbReference>
<feature type="transmembrane region" description="Helical" evidence="12">
    <location>
        <begin position="323"/>
        <end position="344"/>
    </location>
</feature>
<evidence type="ECO:0000256" key="8">
    <source>
        <dbReference type="ARBA" id="ARBA00022989"/>
    </source>
</evidence>
<comment type="cofactor">
    <cofactor evidence="1">
        <name>heme b</name>
        <dbReference type="ChEBI" id="CHEBI:60344"/>
    </cofactor>
</comment>
<dbReference type="GO" id="GO:0140575">
    <property type="term" value="F:transmembrane monodehydroascorbate reductase activity"/>
    <property type="evidence" value="ECO:0007669"/>
    <property type="project" value="InterPro"/>
</dbReference>
<feature type="transmembrane region" description="Helical" evidence="12">
    <location>
        <begin position="293"/>
        <end position="311"/>
    </location>
</feature>
<feature type="transmembrane region" description="Helical" evidence="12">
    <location>
        <begin position="415"/>
        <end position="437"/>
    </location>
</feature>
<keyword evidence="5 12" id="KW-0812">Transmembrane</keyword>
<dbReference type="Proteomes" id="UP001195483">
    <property type="component" value="Unassembled WGS sequence"/>
</dbReference>
<dbReference type="SMART" id="SM00664">
    <property type="entry name" value="DoH"/>
    <property type="match status" value="1"/>
</dbReference>
<evidence type="ECO:0000313" key="17">
    <source>
        <dbReference type="Proteomes" id="UP001195483"/>
    </source>
</evidence>
<evidence type="ECO:0000256" key="12">
    <source>
        <dbReference type="SAM" id="Phobius"/>
    </source>
</evidence>
<evidence type="ECO:0000313" key="16">
    <source>
        <dbReference type="EMBL" id="KAK3595280.1"/>
    </source>
</evidence>
<sequence>MRFQSTCLLLAILELCFAQMHYGGPVSRDVMCGISKGCYHDCSGNSCTFLITWITISDRVDFTLSYDLQESYPQWIALGLSRDVKMGSDSVIECVILDADGTNSDVFLSYNADTGKSNFRNDNPKIGIISSSSSIVDGIFTCSISRNISINDPKVFNLNDDYYLLFANGRMSGGLKMPHSKDPLPGASPKKVDFQTKVDLSRNEKFPLVKAHGCLMVFAWVFAASIGIVLARYYKLEWPGKTVCKEKVWFQFHRVLMVIAFACVVAAFIIIFIDVMGWSYLEGSTMFQRAHPILGVIVTALAVINPILALLRPHRGTRTREIFSWSHWFIGTVAHILSVLTMIIGVTLSRASTPLYAVWILIAYAVYQFLIELILEIQECTLFRRGKPSAYRNNSSAEKYRQPWETQKGNLLRRILLGVHVIIITAFTVVLIVIIAIH</sequence>
<dbReference type="GO" id="GO:0020037">
    <property type="term" value="F:heme binding"/>
    <property type="evidence" value="ECO:0007669"/>
    <property type="project" value="TreeGrafter"/>
</dbReference>
<dbReference type="PROSITE" id="PS50836">
    <property type="entry name" value="DOMON"/>
    <property type="match status" value="1"/>
</dbReference>
<accession>A0AAE0SNN6</accession>
<reference evidence="16" key="1">
    <citation type="journal article" date="2021" name="Genome Biol. Evol.">
        <title>A High-Quality Reference Genome for a Parasitic Bivalve with Doubly Uniparental Inheritance (Bivalvia: Unionida).</title>
        <authorList>
            <person name="Smith C.H."/>
        </authorList>
    </citation>
    <scope>NUCLEOTIDE SEQUENCE</scope>
    <source>
        <strain evidence="16">CHS0354</strain>
    </source>
</reference>
<feature type="domain" description="DOMON" evidence="14">
    <location>
        <begin position="47"/>
        <end position="169"/>
    </location>
</feature>
<dbReference type="PANTHER" id="PTHR15422">
    <property type="entry name" value="OS05G0565100 PROTEIN"/>
    <property type="match status" value="1"/>
</dbReference>
<evidence type="ECO:0000256" key="5">
    <source>
        <dbReference type="ARBA" id="ARBA00022692"/>
    </source>
</evidence>
<dbReference type="GO" id="GO:0016020">
    <property type="term" value="C:membrane"/>
    <property type="evidence" value="ECO:0007669"/>
    <property type="project" value="UniProtKB-SubCell"/>
</dbReference>
<evidence type="ECO:0000256" key="6">
    <source>
        <dbReference type="ARBA" id="ARBA00022723"/>
    </source>
</evidence>
<evidence type="ECO:0000256" key="10">
    <source>
        <dbReference type="ARBA" id="ARBA00023136"/>
    </source>
</evidence>
<reference evidence="16" key="3">
    <citation type="submission" date="2023-05" db="EMBL/GenBank/DDBJ databases">
        <authorList>
            <person name="Smith C.H."/>
        </authorList>
    </citation>
    <scope>NUCLEOTIDE SEQUENCE</scope>
    <source>
        <strain evidence="16">CHS0354</strain>
        <tissue evidence="16">Mantle</tissue>
    </source>
</reference>
<dbReference type="AlphaFoldDB" id="A0AAE0SNN6"/>
<dbReference type="PANTHER" id="PTHR15422:SF24">
    <property type="entry name" value="DOMON RELATED DOMAIN-CONTAINING PROTEIN"/>
    <property type="match status" value="1"/>
</dbReference>
<feature type="transmembrane region" description="Helical" evidence="12">
    <location>
        <begin position="215"/>
        <end position="234"/>
    </location>
</feature>
<dbReference type="SMART" id="SM00665">
    <property type="entry name" value="B561"/>
    <property type="match status" value="1"/>
</dbReference>
<evidence type="ECO:0000256" key="9">
    <source>
        <dbReference type="ARBA" id="ARBA00023004"/>
    </source>
</evidence>
<keyword evidence="3" id="KW-0813">Transport</keyword>
<keyword evidence="8 12" id="KW-1133">Transmembrane helix</keyword>
<name>A0AAE0SNN6_9BIVA</name>
<evidence type="ECO:0000256" key="11">
    <source>
        <dbReference type="ARBA" id="ARBA00024225"/>
    </source>
</evidence>
<dbReference type="Gene3D" id="1.20.120.1770">
    <property type="match status" value="1"/>
</dbReference>
<dbReference type="CDD" id="cd08760">
    <property type="entry name" value="Cyt_b561_FRRS1_like"/>
    <property type="match status" value="1"/>
</dbReference>
<proteinExistence type="predicted"/>
<comment type="caution">
    <text evidence="16">The sequence shown here is derived from an EMBL/GenBank/DDBJ whole genome shotgun (WGS) entry which is preliminary data.</text>
</comment>
<dbReference type="Pfam" id="PF03351">
    <property type="entry name" value="DOMON"/>
    <property type="match status" value="1"/>
</dbReference>
<gene>
    <name evidence="16" type="ORF">CHS0354_010889</name>
</gene>
<evidence type="ECO:0000259" key="14">
    <source>
        <dbReference type="PROSITE" id="PS50836"/>
    </source>
</evidence>
<dbReference type="EMBL" id="JAEAOA010000678">
    <property type="protein sequence ID" value="KAK3595280.1"/>
    <property type="molecule type" value="Genomic_DNA"/>
</dbReference>
<keyword evidence="13" id="KW-0732">Signal</keyword>
<dbReference type="Pfam" id="PF03188">
    <property type="entry name" value="Cytochrom_B561"/>
    <property type="match status" value="1"/>
</dbReference>
<feature type="signal peptide" evidence="13">
    <location>
        <begin position="1"/>
        <end position="18"/>
    </location>
</feature>
<evidence type="ECO:0000256" key="1">
    <source>
        <dbReference type="ARBA" id="ARBA00001970"/>
    </source>
</evidence>
<dbReference type="InterPro" id="IPR006593">
    <property type="entry name" value="Cyt_b561/ferric_Rdtase_TM"/>
</dbReference>
<evidence type="ECO:0000259" key="15">
    <source>
        <dbReference type="PROSITE" id="PS50939"/>
    </source>
</evidence>
<feature type="chain" id="PRO_5042115056" description="ascorbate ferrireductase (transmembrane)" evidence="13">
    <location>
        <begin position="19"/>
        <end position="438"/>
    </location>
</feature>
<keyword evidence="7" id="KW-0249">Electron transport</keyword>
<keyword evidence="17" id="KW-1185">Reference proteome</keyword>